<reference evidence="9 10" key="1">
    <citation type="submission" date="2014-07" db="EMBL/GenBank/DDBJ databases">
        <title>Methanogenic archaea and the global carbon cycle.</title>
        <authorList>
            <person name="Henriksen J.R."/>
            <person name="Luke J."/>
            <person name="Reinhart S."/>
            <person name="Benedict M.N."/>
            <person name="Youngblut N.D."/>
            <person name="Metcalf M.E."/>
            <person name="Whitaker R.J."/>
            <person name="Metcalf W.W."/>
        </authorList>
    </citation>
    <scope>NUCLEOTIDE SEQUENCE [LARGE SCALE GENOMIC DNA]</scope>
    <source>
        <strain evidence="9 10">MM1</strain>
    </source>
</reference>
<dbReference type="KEGG" id="mmet:MCMEM_1028"/>
<dbReference type="OrthoDB" id="7738at2157"/>
<protein>
    <recommendedName>
        <fullName evidence="7">Phosphate-specific transport system accessory protein PhoU</fullName>
    </recommendedName>
</protein>
<organism evidence="9 10">
    <name type="scientific">Methanococcoides methylutens MM1</name>
    <dbReference type="NCBI Taxonomy" id="1434104"/>
    <lineage>
        <taxon>Archaea</taxon>
        <taxon>Methanobacteriati</taxon>
        <taxon>Methanobacteriota</taxon>
        <taxon>Stenosarchaea group</taxon>
        <taxon>Methanomicrobia</taxon>
        <taxon>Methanosarcinales</taxon>
        <taxon>Methanosarcinaceae</taxon>
        <taxon>Methanococcoides</taxon>
    </lineage>
</organism>
<feature type="domain" description="PhoU" evidence="8">
    <location>
        <begin position="120"/>
        <end position="204"/>
    </location>
</feature>
<dbReference type="RefSeq" id="WP_048205219.1">
    <property type="nucleotide sequence ID" value="NZ_CP009518.1"/>
</dbReference>
<dbReference type="GO" id="GO:0006817">
    <property type="term" value="P:phosphate ion transport"/>
    <property type="evidence" value="ECO:0007669"/>
    <property type="project" value="UniProtKB-KW"/>
</dbReference>
<evidence type="ECO:0000256" key="3">
    <source>
        <dbReference type="ARBA" id="ARBA00011738"/>
    </source>
</evidence>
<gene>
    <name evidence="9" type="ORF">MCMEM_1028</name>
</gene>
<dbReference type="Proteomes" id="UP000033048">
    <property type="component" value="Chromosome"/>
</dbReference>
<feature type="domain" description="PhoU" evidence="8">
    <location>
        <begin position="17"/>
        <end position="105"/>
    </location>
</feature>
<evidence type="ECO:0000256" key="7">
    <source>
        <dbReference type="PIRNR" id="PIRNR003107"/>
    </source>
</evidence>
<keyword evidence="4 7" id="KW-0813">Transport</keyword>
<evidence type="ECO:0000313" key="9">
    <source>
        <dbReference type="EMBL" id="AKB85081.1"/>
    </source>
</evidence>
<keyword evidence="5 7" id="KW-0963">Cytoplasm</keyword>
<dbReference type="GeneID" id="24893559"/>
<dbReference type="STRING" id="1434104.MCMEM_1028"/>
<dbReference type="GO" id="GO:0005737">
    <property type="term" value="C:cytoplasm"/>
    <property type="evidence" value="ECO:0007669"/>
    <property type="project" value="UniProtKB-SubCell"/>
</dbReference>
<accession>A0A0E3SQS1</accession>
<dbReference type="PANTHER" id="PTHR42930">
    <property type="entry name" value="PHOSPHATE-SPECIFIC TRANSPORT SYSTEM ACCESSORY PROTEIN PHOU"/>
    <property type="match status" value="1"/>
</dbReference>
<dbReference type="FunFam" id="1.20.58.220:FF:000004">
    <property type="entry name" value="Phosphate-specific transport system accessory protein PhoU"/>
    <property type="match status" value="1"/>
</dbReference>
<keyword evidence="6 7" id="KW-0592">Phosphate transport</keyword>
<evidence type="ECO:0000256" key="6">
    <source>
        <dbReference type="ARBA" id="ARBA00022592"/>
    </source>
</evidence>
<comment type="subcellular location">
    <subcellularLocation>
        <location evidence="1 7">Cytoplasm</location>
    </subcellularLocation>
</comment>
<dbReference type="HOGENOM" id="CLU_078518_3_0_2"/>
<evidence type="ECO:0000256" key="5">
    <source>
        <dbReference type="ARBA" id="ARBA00022490"/>
    </source>
</evidence>
<dbReference type="AlphaFoldDB" id="A0A0E3SQS1"/>
<dbReference type="PATRIC" id="fig|1434104.5.peg.1117"/>
<dbReference type="InterPro" id="IPR026022">
    <property type="entry name" value="PhoU_dom"/>
</dbReference>
<dbReference type="Pfam" id="PF01895">
    <property type="entry name" value="PhoU"/>
    <property type="match status" value="2"/>
</dbReference>
<dbReference type="Gene3D" id="1.20.58.220">
    <property type="entry name" value="Phosphate transport system protein phou homolog 2, domain 2"/>
    <property type="match status" value="1"/>
</dbReference>
<name>A0A0E3SQS1_METMT</name>
<dbReference type="PANTHER" id="PTHR42930:SF3">
    <property type="entry name" value="PHOSPHATE-SPECIFIC TRANSPORT SYSTEM ACCESSORY PROTEIN PHOU"/>
    <property type="match status" value="1"/>
</dbReference>
<keyword evidence="10" id="KW-1185">Reference proteome</keyword>
<dbReference type="GO" id="GO:0045936">
    <property type="term" value="P:negative regulation of phosphate metabolic process"/>
    <property type="evidence" value="ECO:0007669"/>
    <property type="project" value="InterPro"/>
</dbReference>
<comment type="similarity">
    <text evidence="2 7">Belongs to the PhoU family.</text>
</comment>
<dbReference type="NCBIfam" id="TIGR02135">
    <property type="entry name" value="phoU_full"/>
    <property type="match status" value="1"/>
</dbReference>
<dbReference type="GO" id="GO:0030643">
    <property type="term" value="P:intracellular phosphate ion homeostasis"/>
    <property type="evidence" value="ECO:0007669"/>
    <property type="project" value="InterPro"/>
</dbReference>
<evidence type="ECO:0000256" key="2">
    <source>
        <dbReference type="ARBA" id="ARBA00008107"/>
    </source>
</evidence>
<dbReference type="InterPro" id="IPR028366">
    <property type="entry name" value="PhoU"/>
</dbReference>
<comment type="subunit">
    <text evidence="3 7">Homodimer.</text>
</comment>
<dbReference type="PIRSF" id="PIRSF003107">
    <property type="entry name" value="PhoU"/>
    <property type="match status" value="1"/>
</dbReference>
<dbReference type="SUPFAM" id="SSF109755">
    <property type="entry name" value="PhoU-like"/>
    <property type="match status" value="1"/>
</dbReference>
<dbReference type="EMBL" id="CP009518">
    <property type="protein sequence ID" value="AKB85081.1"/>
    <property type="molecule type" value="Genomic_DNA"/>
</dbReference>
<evidence type="ECO:0000256" key="4">
    <source>
        <dbReference type="ARBA" id="ARBA00022448"/>
    </source>
</evidence>
<dbReference type="InterPro" id="IPR038078">
    <property type="entry name" value="PhoU-like_sf"/>
</dbReference>
<proteinExistence type="inferred from homology"/>
<evidence type="ECO:0000256" key="1">
    <source>
        <dbReference type="ARBA" id="ARBA00004496"/>
    </source>
</evidence>
<evidence type="ECO:0000259" key="8">
    <source>
        <dbReference type="Pfam" id="PF01895"/>
    </source>
</evidence>
<comment type="function">
    <text evidence="7">Plays a role in the regulation of phosphate uptake.</text>
</comment>
<sequence length="216" mass="24526">MVRERYVERLDYLRSEIEEMGKVSGEMLTSSVKALETLDVDLAEKVIEMDTAVDNYEYDVEKATAHLLALQQPMAGDLRLITSSYKIAIDLERMSDFAVNIAELVKKIEGEHTIPLDEISTIASITQNMIENSMKAYAEADADLAKTTASEDEKVDRLFYSTWEKMVNMMIDDAILIPNAVDLIFVLRYLERIADHACNICESVVYMVTNQRPNLN</sequence>
<evidence type="ECO:0000313" key="10">
    <source>
        <dbReference type="Proteomes" id="UP000033048"/>
    </source>
</evidence>